<dbReference type="Pfam" id="PF00027">
    <property type="entry name" value="cNMP_binding"/>
    <property type="match status" value="1"/>
</dbReference>
<dbReference type="CDD" id="cd00038">
    <property type="entry name" value="CAP_ED"/>
    <property type="match status" value="1"/>
</dbReference>
<dbReference type="PROSITE" id="PS51063">
    <property type="entry name" value="HTH_CRP_2"/>
    <property type="match status" value="1"/>
</dbReference>
<evidence type="ECO:0000256" key="3">
    <source>
        <dbReference type="ARBA" id="ARBA00023163"/>
    </source>
</evidence>
<accession>A0A2N6UIH8</accession>
<dbReference type="InterPro" id="IPR000595">
    <property type="entry name" value="cNMP-bd_dom"/>
</dbReference>
<dbReference type="GO" id="GO:0003700">
    <property type="term" value="F:DNA-binding transcription factor activity"/>
    <property type="evidence" value="ECO:0007669"/>
    <property type="project" value="TreeGrafter"/>
</dbReference>
<dbReference type="SMART" id="SM00100">
    <property type="entry name" value="cNMP"/>
    <property type="match status" value="1"/>
</dbReference>
<sequence>MNLRQIPIFKNLKEKDLQILKENIKIEEKIYEKGSYIFKQGDVKGDLYFLKEGSILVAKFDSNGKRSIIQAFNNKAIFGEVYAYLKEPFDFSALVEKKSKIIVIKEFRNLINETMPKSFLISYIDLISKKCLALSQKNQITNQFTLRQKIANFLLIEEENEKVILKQTREELADFLSTTRPSLSRELSNMADEKIIKIKGREIEILNLDLLKEIL</sequence>
<evidence type="ECO:0000259" key="4">
    <source>
        <dbReference type="PROSITE" id="PS50042"/>
    </source>
</evidence>
<dbReference type="GeneID" id="84578601"/>
<dbReference type="RefSeq" id="WP_004817908.1">
    <property type="nucleotide sequence ID" value="NZ_CAUPDS010000002.1"/>
</dbReference>
<dbReference type="InterPro" id="IPR014710">
    <property type="entry name" value="RmlC-like_jellyroll"/>
</dbReference>
<organism evidence="6 7">
    <name type="scientific">Anaerococcus hydrogenalis</name>
    <dbReference type="NCBI Taxonomy" id="33029"/>
    <lineage>
        <taxon>Bacteria</taxon>
        <taxon>Bacillati</taxon>
        <taxon>Bacillota</taxon>
        <taxon>Tissierellia</taxon>
        <taxon>Tissierellales</taxon>
        <taxon>Peptoniphilaceae</taxon>
        <taxon>Anaerococcus</taxon>
    </lineage>
</organism>
<evidence type="ECO:0000256" key="2">
    <source>
        <dbReference type="ARBA" id="ARBA00023125"/>
    </source>
</evidence>
<dbReference type="InterPro" id="IPR050397">
    <property type="entry name" value="Env_Response_Regulators"/>
</dbReference>
<dbReference type="InterPro" id="IPR012318">
    <property type="entry name" value="HTH_CRP"/>
</dbReference>
<dbReference type="InterPro" id="IPR036390">
    <property type="entry name" value="WH_DNA-bd_sf"/>
</dbReference>
<comment type="caution">
    <text evidence="6">The sequence shown here is derived from an EMBL/GenBank/DDBJ whole genome shotgun (WGS) entry which is preliminary data.</text>
</comment>
<evidence type="ECO:0000259" key="5">
    <source>
        <dbReference type="PROSITE" id="PS51063"/>
    </source>
</evidence>
<evidence type="ECO:0000256" key="1">
    <source>
        <dbReference type="ARBA" id="ARBA00023015"/>
    </source>
</evidence>
<evidence type="ECO:0000313" key="6">
    <source>
        <dbReference type="EMBL" id="PMC81450.1"/>
    </source>
</evidence>
<dbReference type="SUPFAM" id="SSF46785">
    <property type="entry name" value="Winged helix' DNA-binding domain"/>
    <property type="match status" value="1"/>
</dbReference>
<dbReference type="GO" id="GO:0003677">
    <property type="term" value="F:DNA binding"/>
    <property type="evidence" value="ECO:0007669"/>
    <property type="project" value="UniProtKB-KW"/>
</dbReference>
<dbReference type="GO" id="GO:0005829">
    <property type="term" value="C:cytosol"/>
    <property type="evidence" value="ECO:0007669"/>
    <property type="project" value="TreeGrafter"/>
</dbReference>
<name>A0A2N6UIH8_9FIRM</name>
<keyword evidence="2" id="KW-0238">DNA-binding</keyword>
<dbReference type="AlphaFoldDB" id="A0A2N6UIH8"/>
<dbReference type="Pfam" id="PF13545">
    <property type="entry name" value="HTH_Crp_2"/>
    <property type="match status" value="1"/>
</dbReference>
<dbReference type="Gene3D" id="2.60.120.10">
    <property type="entry name" value="Jelly Rolls"/>
    <property type="match status" value="1"/>
</dbReference>
<keyword evidence="3" id="KW-0804">Transcription</keyword>
<dbReference type="Proteomes" id="UP000235658">
    <property type="component" value="Unassembled WGS sequence"/>
</dbReference>
<evidence type="ECO:0000313" key="7">
    <source>
        <dbReference type="Proteomes" id="UP000235658"/>
    </source>
</evidence>
<dbReference type="InterPro" id="IPR018490">
    <property type="entry name" value="cNMP-bd_dom_sf"/>
</dbReference>
<dbReference type="PANTHER" id="PTHR24567">
    <property type="entry name" value="CRP FAMILY TRANSCRIPTIONAL REGULATORY PROTEIN"/>
    <property type="match status" value="1"/>
</dbReference>
<keyword evidence="1" id="KW-0805">Transcription regulation</keyword>
<protein>
    <submittedName>
        <fullName evidence="6">Crp/Fnr family transcriptional regulator</fullName>
    </submittedName>
</protein>
<dbReference type="SUPFAM" id="SSF51206">
    <property type="entry name" value="cAMP-binding domain-like"/>
    <property type="match status" value="1"/>
</dbReference>
<reference evidence="6 7" key="1">
    <citation type="submission" date="2017-09" db="EMBL/GenBank/DDBJ databases">
        <title>Bacterial strain isolated from the female urinary microbiota.</title>
        <authorList>
            <person name="Thomas-White K."/>
            <person name="Kumar N."/>
            <person name="Forster S."/>
            <person name="Putonti C."/>
            <person name="Lawley T."/>
            <person name="Wolfe A.J."/>
        </authorList>
    </citation>
    <scope>NUCLEOTIDE SEQUENCE [LARGE SCALE GENOMIC DNA]</scope>
    <source>
        <strain evidence="6 7">UMB0204</strain>
    </source>
</reference>
<dbReference type="SMART" id="SM00419">
    <property type="entry name" value="HTH_CRP"/>
    <property type="match status" value="1"/>
</dbReference>
<dbReference type="EMBL" id="PNHP01000003">
    <property type="protein sequence ID" value="PMC81450.1"/>
    <property type="molecule type" value="Genomic_DNA"/>
</dbReference>
<feature type="domain" description="HTH crp-type" evidence="5">
    <location>
        <begin position="144"/>
        <end position="209"/>
    </location>
</feature>
<feature type="domain" description="Cyclic nucleotide-binding" evidence="4">
    <location>
        <begin position="8"/>
        <end position="104"/>
    </location>
</feature>
<dbReference type="PANTHER" id="PTHR24567:SF58">
    <property type="entry name" value="CYCLIC AMP-BINDING REGULATORY PROTEIN"/>
    <property type="match status" value="1"/>
</dbReference>
<gene>
    <name evidence="6" type="ORF">CJ192_05330</name>
</gene>
<proteinExistence type="predicted"/>
<dbReference type="PROSITE" id="PS50042">
    <property type="entry name" value="CNMP_BINDING_3"/>
    <property type="match status" value="1"/>
</dbReference>